<dbReference type="Proteomes" id="UP000250266">
    <property type="component" value="Unassembled WGS sequence"/>
</dbReference>
<feature type="transmembrane region" description="Helical" evidence="1">
    <location>
        <begin position="6"/>
        <end position="24"/>
    </location>
</feature>
<sequence length="87" mass="9667">MFVVHVIDIVTHTSYLSVVLLLLFSNLAKSSHRALQWLTPRTSIIGPCIPRSNLPIFTIARHIRSPDSNHSIELIAPSLNAKDHSGM</sequence>
<evidence type="ECO:0000313" key="3">
    <source>
        <dbReference type="Proteomes" id="UP000250266"/>
    </source>
</evidence>
<accession>A0A8E2EM15</accession>
<dbReference type="AlphaFoldDB" id="A0A8E2EM15"/>
<name>A0A8E2EM15_9PEZI</name>
<reference evidence="2 3" key="1">
    <citation type="journal article" date="2016" name="Nat. Commun.">
        <title>Ectomycorrhizal ecology is imprinted in the genome of the dominant symbiotic fungus Cenococcum geophilum.</title>
        <authorList>
            <consortium name="DOE Joint Genome Institute"/>
            <person name="Peter M."/>
            <person name="Kohler A."/>
            <person name="Ohm R.A."/>
            <person name="Kuo A."/>
            <person name="Krutzmann J."/>
            <person name="Morin E."/>
            <person name="Arend M."/>
            <person name="Barry K.W."/>
            <person name="Binder M."/>
            <person name="Choi C."/>
            <person name="Clum A."/>
            <person name="Copeland A."/>
            <person name="Grisel N."/>
            <person name="Haridas S."/>
            <person name="Kipfer T."/>
            <person name="LaButti K."/>
            <person name="Lindquist E."/>
            <person name="Lipzen A."/>
            <person name="Maire R."/>
            <person name="Meier B."/>
            <person name="Mihaltcheva S."/>
            <person name="Molinier V."/>
            <person name="Murat C."/>
            <person name="Poggeler S."/>
            <person name="Quandt C.A."/>
            <person name="Sperisen C."/>
            <person name="Tritt A."/>
            <person name="Tisserant E."/>
            <person name="Crous P.W."/>
            <person name="Henrissat B."/>
            <person name="Nehls U."/>
            <person name="Egli S."/>
            <person name="Spatafora J.W."/>
            <person name="Grigoriev I.V."/>
            <person name="Martin F.M."/>
        </authorList>
    </citation>
    <scope>NUCLEOTIDE SEQUENCE [LARGE SCALE GENOMIC DNA]</scope>
    <source>
        <strain evidence="2 3">CBS 459.81</strain>
    </source>
</reference>
<dbReference type="EMBL" id="KV744805">
    <property type="protein sequence ID" value="OCK86476.1"/>
    <property type="molecule type" value="Genomic_DNA"/>
</dbReference>
<keyword evidence="1" id="KW-1133">Transmembrane helix</keyword>
<organism evidence="2 3">
    <name type="scientific">Lepidopterella palustris CBS 459.81</name>
    <dbReference type="NCBI Taxonomy" id="1314670"/>
    <lineage>
        <taxon>Eukaryota</taxon>
        <taxon>Fungi</taxon>
        <taxon>Dikarya</taxon>
        <taxon>Ascomycota</taxon>
        <taxon>Pezizomycotina</taxon>
        <taxon>Dothideomycetes</taxon>
        <taxon>Pleosporomycetidae</taxon>
        <taxon>Mytilinidiales</taxon>
        <taxon>Argynnaceae</taxon>
        <taxon>Lepidopterella</taxon>
    </lineage>
</organism>
<protein>
    <submittedName>
        <fullName evidence="2">Uncharacterized protein</fullName>
    </submittedName>
</protein>
<evidence type="ECO:0000256" key="1">
    <source>
        <dbReference type="SAM" id="Phobius"/>
    </source>
</evidence>
<gene>
    <name evidence="2" type="ORF">K432DRAFT_376790</name>
</gene>
<evidence type="ECO:0000313" key="2">
    <source>
        <dbReference type="EMBL" id="OCK86476.1"/>
    </source>
</evidence>
<keyword evidence="3" id="KW-1185">Reference proteome</keyword>
<keyword evidence="1" id="KW-0472">Membrane</keyword>
<keyword evidence="1" id="KW-0812">Transmembrane</keyword>
<proteinExistence type="predicted"/>